<dbReference type="Proteomes" id="UP000184440">
    <property type="component" value="Unassembled WGS sequence"/>
</dbReference>
<dbReference type="CDD" id="cd05804">
    <property type="entry name" value="StaR_like"/>
    <property type="match status" value="1"/>
</dbReference>
<dbReference type="Gene3D" id="1.25.40.10">
    <property type="entry name" value="Tetratricopeptide repeat domain"/>
    <property type="match status" value="1"/>
</dbReference>
<reference evidence="5 6" key="1">
    <citation type="submission" date="2016-11" db="EMBL/GenBank/DDBJ databases">
        <authorList>
            <person name="Jaros S."/>
            <person name="Januszkiewicz K."/>
            <person name="Wedrychowicz H."/>
        </authorList>
    </citation>
    <scope>NUCLEOTIDE SEQUENCE [LARGE SCALE GENOMIC DNA]</scope>
    <source>
        <strain evidence="5 6">DSM 46144</strain>
    </source>
</reference>
<evidence type="ECO:0000256" key="2">
    <source>
        <dbReference type="ARBA" id="ARBA00019992"/>
    </source>
</evidence>
<comment type="similarity">
    <text evidence="1">Belongs to the TTC38 family.</text>
</comment>
<evidence type="ECO:0000313" key="5">
    <source>
        <dbReference type="EMBL" id="SHN42443.1"/>
    </source>
</evidence>
<protein>
    <recommendedName>
        <fullName evidence="2">Tetratricopeptide repeat protein 38</fullName>
    </recommendedName>
</protein>
<name>A0A1M7R882_9ACTN</name>
<dbReference type="OrthoDB" id="9815900at2"/>
<dbReference type="AlphaFoldDB" id="A0A1M7R882"/>
<evidence type="ECO:0000256" key="3">
    <source>
        <dbReference type="ARBA" id="ARBA00022737"/>
    </source>
</evidence>
<evidence type="ECO:0000256" key="4">
    <source>
        <dbReference type="ARBA" id="ARBA00022803"/>
    </source>
</evidence>
<dbReference type="PANTHER" id="PTHR16263">
    <property type="entry name" value="TETRATRICOPEPTIDE REPEAT PROTEIN 38"/>
    <property type="match status" value="1"/>
</dbReference>
<evidence type="ECO:0000256" key="1">
    <source>
        <dbReference type="ARBA" id="ARBA00005857"/>
    </source>
</evidence>
<dbReference type="InterPro" id="IPR033891">
    <property type="entry name" value="TTC38"/>
</dbReference>
<dbReference type="SUPFAM" id="SSF48452">
    <property type="entry name" value="TPR-like"/>
    <property type="match status" value="1"/>
</dbReference>
<dbReference type="EMBL" id="FRCS01000008">
    <property type="protein sequence ID" value="SHN42443.1"/>
    <property type="molecule type" value="Genomic_DNA"/>
</dbReference>
<dbReference type="PANTHER" id="PTHR16263:SF4">
    <property type="entry name" value="TETRATRICOPEPTIDE REPEAT PROTEIN 38"/>
    <property type="match status" value="1"/>
</dbReference>
<accession>A0A1M7R882</accession>
<keyword evidence="4" id="KW-0802">TPR repeat</keyword>
<sequence>MGLDQHGLQTTVGSQAALDHYDRAVDELLHFRAEVVAESDAALAEDPTFPMAVALRGYLGLLTTDVDDAVAARTYLASYQPGAANERERAHLGAVRTLADGDFHGAGRILAELTVEYPRDALALAVGHQIDFFTGNATSLRDRVGGALTSWRPDDRHYPNVLGMYAFGLEEAGHYDRSEDVGREAVERDHRDVWGIHAVVHTYEMQGRFGEGTRYLDDRLDDWSTDTFFNVHNWWHYGLYAIEAGDRNRALDIYDTVLHGPKSSGVSLELLDAAALLWRFALAGDPQPERFADLVEPWQQRTATAFYAFNDAHAVMAYVGAGRFDLAEALIADRVAWLRTPHPGVSNQEMTARVGLPVCQALLAFGRGEYDTVVDLLYPIRGHVNEFGGSHAQRDAVYKTLIEAALRAGRLAIARSLVSERLNVRPCSPYNWLKQSELARALGDEAAAVAAGERAAALAHAGGARLSDDAAGHLRDGSDREVR</sequence>
<keyword evidence="6" id="KW-1185">Reference proteome</keyword>
<dbReference type="RefSeq" id="WP_073260451.1">
    <property type="nucleotide sequence ID" value="NZ_FRCS01000008.1"/>
</dbReference>
<organism evidence="5 6">
    <name type="scientific">Cryptosporangium aurantiacum</name>
    <dbReference type="NCBI Taxonomy" id="134849"/>
    <lineage>
        <taxon>Bacteria</taxon>
        <taxon>Bacillati</taxon>
        <taxon>Actinomycetota</taxon>
        <taxon>Actinomycetes</taxon>
        <taxon>Cryptosporangiales</taxon>
        <taxon>Cryptosporangiaceae</taxon>
        <taxon>Cryptosporangium</taxon>
    </lineage>
</organism>
<dbReference type="InterPro" id="IPR011990">
    <property type="entry name" value="TPR-like_helical_dom_sf"/>
</dbReference>
<gene>
    <name evidence="5" type="ORF">SAMN05443668_108211</name>
</gene>
<proteinExistence type="inferred from homology"/>
<keyword evidence="3" id="KW-0677">Repeat</keyword>
<evidence type="ECO:0000313" key="6">
    <source>
        <dbReference type="Proteomes" id="UP000184440"/>
    </source>
</evidence>
<dbReference type="STRING" id="134849.SAMN05443668_108211"/>